<sequence>MVRRSRDKQAEVLLAAAERVLRSEGFNALSVRRITTEAEANIASVTYAFGGKEGLLQALVVRILTPVTVERVRRLNAVARREHEVADLVAAFADPLLDCLQQLGPHYEAVATWVGESIEHSSLTVHTMEPGLQRFVEVLSPHLPHLPIDILYFRIRTAVGAIHHYATGLTRTMQTIPDVTADHQLRLFIAGGLAAPLDE</sequence>
<dbReference type="InterPro" id="IPR001647">
    <property type="entry name" value="HTH_TetR"/>
</dbReference>
<dbReference type="InterPro" id="IPR023772">
    <property type="entry name" value="DNA-bd_HTH_TetR-type_CS"/>
</dbReference>
<feature type="DNA-binding region" description="H-T-H motif" evidence="2">
    <location>
        <begin position="30"/>
        <end position="49"/>
    </location>
</feature>
<dbReference type="PROSITE" id="PS50977">
    <property type="entry name" value="HTH_TETR_2"/>
    <property type="match status" value="1"/>
</dbReference>
<dbReference type="PANTHER" id="PTHR30055">
    <property type="entry name" value="HTH-TYPE TRANSCRIPTIONAL REGULATOR RUTR"/>
    <property type="match status" value="1"/>
</dbReference>
<dbReference type="PANTHER" id="PTHR30055:SF235">
    <property type="entry name" value="TRANSCRIPTIONAL REGULATORY PROTEIN"/>
    <property type="match status" value="1"/>
</dbReference>
<dbReference type="SUPFAM" id="SSF48498">
    <property type="entry name" value="Tetracyclin repressor-like, C-terminal domain"/>
    <property type="match status" value="1"/>
</dbReference>
<name>A0ABT1HJI2_9NOCA</name>
<dbReference type="InterPro" id="IPR050109">
    <property type="entry name" value="HTH-type_TetR-like_transc_reg"/>
</dbReference>
<feature type="domain" description="HTH tetR-type" evidence="3">
    <location>
        <begin position="7"/>
        <end position="67"/>
    </location>
</feature>
<dbReference type="Proteomes" id="UP001206895">
    <property type="component" value="Unassembled WGS sequence"/>
</dbReference>
<dbReference type="InterPro" id="IPR036271">
    <property type="entry name" value="Tet_transcr_reg_TetR-rel_C_sf"/>
</dbReference>
<dbReference type="SUPFAM" id="SSF46689">
    <property type="entry name" value="Homeodomain-like"/>
    <property type="match status" value="1"/>
</dbReference>
<evidence type="ECO:0000313" key="5">
    <source>
        <dbReference type="Proteomes" id="UP001206895"/>
    </source>
</evidence>
<gene>
    <name evidence="4" type="ORF">LX13_003929</name>
</gene>
<keyword evidence="5" id="KW-1185">Reference proteome</keyword>
<proteinExistence type="predicted"/>
<evidence type="ECO:0000313" key="4">
    <source>
        <dbReference type="EMBL" id="MCP2178088.1"/>
    </source>
</evidence>
<organism evidence="4 5">
    <name type="scientific">Williamsia maris</name>
    <dbReference type="NCBI Taxonomy" id="72806"/>
    <lineage>
        <taxon>Bacteria</taxon>
        <taxon>Bacillati</taxon>
        <taxon>Actinomycetota</taxon>
        <taxon>Actinomycetes</taxon>
        <taxon>Mycobacteriales</taxon>
        <taxon>Nocardiaceae</taxon>
        <taxon>Williamsia</taxon>
    </lineage>
</organism>
<keyword evidence="1 2" id="KW-0238">DNA-binding</keyword>
<dbReference type="Gene3D" id="1.10.357.10">
    <property type="entry name" value="Tetracycline Repressor, domain 2"/>
    <property type="match status" value="1"/>
</dbReference>
<evidence type="ECO:0000256" key="2">
    <source>
        <dbReference type="PROSITE-ProRule" id="PRU00335"/>
    </source>
</evidence>
<comment type="caution">
    <text evidence="4">The sequence shown here is derived from an EMBL/GenBank/DDBJ whole genome shotgun (WGS) entry which is preliminary data.</text>
</comment>
<reference evidence="4 5" key="1">
    <citation type="submission" date="2022-06" db="EMBL/GenBank/DDBJ databases">
        <title>Genomic Encyclopedia of Archaeal and Bacterial Type Strains, Phase II (KMG-II): from individual species to whole genera.</title>
        <authorList>
            <person name="Goeker M."/>
        </authorList>
    </citation>
    <scope>NUCLEOTIDE SEQUENCE [LARGE SCALE GENOMIC DNA]</scope>
    <source>
        <strain evidence="4 5">DSM 44693</strain>
    </source>
</reference>
<dbReference type="Pfam" id="PF00440">
    <property type="entry name" value="TetR_N"/>
    <property type="match status" value="1"/>
</dbReference>
<evidence type="ECO:0000259" key="3">
    <source>
        <dbReference type="PROSITE" id="PS50977"/>
    </source>
</evidence>
<accession>A0ABT1HJI2</accession>
<evidence type="ECO:0000256" key="1">
    <source>
        <dbReference type="ARBA" id="ARBA00023125"/>
    </source>
</evidence>
<dbReference type="PROSITE" id="PS01081">
    <property type="entry name" value="HTH_TETR_1"/>
    <property type="match status" value="1"/>
</dbReference>
<dbReference type="EMBL" id="JAMTCJ010000004">
    <property type="protein sequence ID" value="MCP2178088.1"/>
    <property type="molecule type" value="Genomic_DNA"/>
</dbReference>
<dbReference type="InterPro" id="IPR009057">
    <property type="entry name" value="Homeodomain-like_sf"/>
</dbReference>
<protein>
    <submittedName>
        <fullName evidence="4">Transcriptional regulator, TetR family</fullName>
    </submittedName>
</protein>